<dbReference type="CDD" id="cd00093">
    <property type="entry name" value="HTH_XRE"/>
    <property type="match status" value="1"/>
</dbReference>
<dbReference type="InterPro" id="IPR001387">
    <property type="entry name" value="Cro/C1-type_HTH"/>
</dbReference>
<dbReference type="Pfam" id="PF05685">
    <property type="entry name" value="Uma2"/>
    <property type="match status" value="1"/>
</dbReference>
<accession>A0A1M6HTF1</accession>
<name>A0A1M6HTF1_PSEXY</name>
<evidence type="ECO:0000313" key="3">
    <source>
        <dbReference type="Proteomes" id="UP000184185"/>
    </source>
</evidence>
<dbReference type="InterPro" id="IPR012296">
    <property type="entry name" value="Nuclease_put_TT1808"/>
</dbReference>
<reference evidence="2 3" key="1">
    <citation type="submission" date="2016-11" db="EMBL/GenBank/DDBJ databases">
        <authorList>
            <person name="Jaros S."/>
            <person name="Januszkiewicz K."/>
            <person name="Wedrychowicz H."/>
        </authorList>
    </citation>
    <scope>NUCLEOTIDE SEQUENCE [LARGE SCALE GENOMIC DNA]</scope>
    <source>
        <strain evidence="2 3">DSM 14809</strain>
    </source>
</reference>
<keyword evidence="2" id="KW-0378">Hydrolase</keyword>
<dbReference type="SMART" id="SM00530">
    <property type="entry name" value="HTH_XRE"/>
    <property type="match status" value="1"/>
</dbReference>
<organism evidence="2 3">
    <name type="scientific">Pseudobutyrivibrio xylanivorans DSM 14809</name>
    <dbReference type="NCBI Taxonomy" id="1123012"/>
    <lineage>
        <taxon>Bacteria</taxon>
        <taxon>Bacillati</taxon>
        <taxon>Bacillota</taxon>
        <taxon>Clostridia</taxon>
        <taxon>Lachnospirales</taxon>
        <taxon>Lachnospiraceae</taxon>
        <taxon>Pseudobutyrivibrio</taxon>
    </lineage>
</organism>
<dbReference type="SUPFAM" id="SSF52980">
    <property type="entry name" value="Restriction endonuclease-like"/>
    <property type="match status" value="1"/>
</dbReference>
<proteinExistence type="predicted"/>
<dbReference type="PANTHER" id="PTHR34107:SF4">
    <property type="entry name" value="SLL1222 PROTEIN"/>
    <property type="match status" value="1"/>
</dbReference>
<evidence type="ECO:0000259" key="1">
    <source>
        <dbReference type="PROSITE" id="PS50943"/>
    </source>
</evidence>
<keyword evidence="2" id="KW-0255">Endonuclease</keyword>
<dbReference type="CDD" id="cd06260">
    <property type="entry name" value="DUF820-like"/>
    <property type="match status" value="1"/>
</dbReference>
<dbReference type="GO" id="GO:0004519">
    <property type="term" value="F:endonuclease activity"/>
    <property type="evidence" value="ECO:0007669"/>
    <property type="project" value="UniProtKB-KW"/>
</dbReference>
<protein>
    <submittedName>
        <fullName evidence="2">Endonuclease, Uma2 family (Restriction endonuclease fold)</fullName>
    </submittedName>
</protein>
<dbReference type="PROSITE" id="PS50943">
    <property type="entry name" value="HTH_CROC1"/>
    <property type="match status" value="1"/>
</dbReference>
<dbReference type="InterPro" id="IPR010982">
    <property type="entry name" value="Lambda_DNA-bd_dom_sf"/>
</dbReference>
<gene>
    <name evidence="2" type="ORF">SAMN02745725_02096</name>
</gene>
<dbReference type="Pfam" id="PF01381">
    <property type="entry name" value="HTH_3"/>
    <property type="match status" value="1"/>
</dbReference>
<dbReference type="GO" id="GO:0003677">
    <property type="term" value="F:DNA binding"/>
    <property type="evidence" value="ECO:0007669"/>
    <property type="project" value="InterPro"/>
</dbReference>
<dbReference type="RefSeq" id="WP_072917652.1">
    <property type="nucleotide sequence ID" value="NZ_FQYQ01000014.1"/>
</dbReference>
<dbReference type="InterPro" id="IPR008538">
    <property type="entry name" value="Uma2"/>
</dbReference>
<keyword evidence="3" id="KW-1185">Reference proteome</keyword>
<dbReference type="EMBL" id="FQYQ01000014">
    <property type="protein sequence ID" value="SHJ25482.1"/>
    <property type="molecule type" value="Genomic_DNA"/>
</dbReference>
<dbReference type="OrthoDB" id="9808428at2"/>
<sequence>MEILELKKLKEEKQITNEKLSELSGVSYSTITKIFSGATKRPRADKLLAIENAIRDFINDESGALDLSVFAKKKYNTVEDWLNLPDDRRAELIDGVFYDMAEPTIWHQRVAGLVYFEAIKYVREKGGNCLPLISPVGVQLDKDDKTVVEPDVVIVCDPDKVKDRVIYGAPDWVLEVVSPSSKTKDYIVKLGKYQNAGVREYWIIDRKQERVTVYSHLDDSENMEVKIYGFSEPVPVGIYDDLILDLSEIQRY</sequence>
<dbReference type="PANTHER" id="PTHR34107">
    <property type="entry name" value="SLL0198 PROTEIN-RELATED"/>
    <property type="match status" value="1"/>
</dbReference>
<keyword evidence="2" id="KW-0540">Nuclease</keyword>
<dbReference type="Gene3D" id="1.10.260.40">
    <property type="entry name" value="lambda repressor-like DNA-binding domains"/>
    <property type="match status" value="1"/>
</dbReference>
<evidence type="ECO:0000313" key="2">
    <source>
        <dbReference type="EMBL" id="SHJ25482.1"/>
    </source>
</evidence>
<dbReference type="AlphaFoldDB" id="A0A1M6HTF1"/>
<dbReference type="SUPFAM" id="SSF47413">
    <property type="entry name" value="lambda repressor-like DNA-binding domains"/>
    <property type="match status" value="1"/>
</dbReference>
<feature type="domain" description="HTH cro/C1-type" evidence="1">
    <location>
        <begin position="6"/>
        <end position="53"/>
    </location>
</feature>
<dbReference type="InterPro" id="IPR011335">
    <property type="entry name" value="Restrct_endonuc-II-like"/>
</dbReference>
<dbReference type="Proteomes" id="UP000184185">
    <property type="component" value="Unassembled WGS sequence"/>
</dbReference>
<dbReference type="Gene3D" id="3.90.1570.10">
    <property type="entry name" value="tt1808, chain A"/>
    <property type="match status" value="1"/>
</dbReference>